<dbReference type="InterPro" id="IPR038846">
    <property type="entry name" value="RPC9"/>
</dbReference>
<dbReference type="GO" id="GO:0006384">
    <property type="term" value="P:transcription initiation at RNA polymerase III promoter"/>
    <property type="evidence" value="ECO:0007669"/>
    <property type="project" value="InterPro"/>
</dbReference>
<protein>
    <recommendedName>
        <fullName evidence="3">DNA-directed RNA polymerase III subunit RPC9</fullName>
    </recommendedName>
</protein>
<evidence type="ECO:0000256" key="3">
    <source>
        <dbReference type="ARBA" id="ARBA00016672"/>
    </source>
</evidence>
<evidence type="ECO:0000256" key="1">
    <source>
        <dbReference type="ARBA" id="ARBA00004123"/>
    </source>
</evidence>
<feature type="domain" description="RNA polymerase Rpb4/RPC9 core" evidence="7">
    <location>
        <begin position="1"/>
        <end position="133"/>
    </location>
</feature>
<accession>A0A1G4BCX9</accession>
<comment type="similarity">
    <text evidence="2">Belongs to the eukaryotic RPC9 RNA polymerase subunit family.</text>
</comment>
<dbReference type="SMART" id="SM00657">
    <property type="entry name" value="RPOL4c"/>
    <property type="match status" value="1"/>
</dbReference>
<dbReference type="InterPro" id="IPR010997">
    <property type="entry name" value="HRDC-like_sf"/>
</dbReference>
<name>A0A1G4BCX9_9PEZI</name>
<evidence type="ECO:0000256" key="6">
    <source>
        <dbReference type="ARBA" id="ARBA00023242"/>
    </source>
</evidence>
<dbReference type="OrthoDB" id="1746530at2759"/>
<evidence type="ECO:0000256" key="5">
    <source>
        <dbReference type="ARBA" id="ARBA00023163"/>
    </source>
</evidence>
<dbReference type="GO" id="GO:0000166">
    <property type="term" value="F:nucleotide binding"/>
    <property type="evidence" value="ECO:0007669"/>
    <property type="project" value="InterPro"/>
</dbReference>
<keyword evidence="5" id="KW-0804">Transcription</keyword>
<evidence type="ECO:0000313" key="9">
    <source>
        <dbReference type="Proteomes" id="UP000176998"/>
    </source>
</evidence>
<dbReference type="Proteomes" id="UP000176998">
    <property type="component" value="Unassembled WGS sequence"/>
</dbReference>
<dbReference type="SUPFAM" id="SSF47819">
    <property type="entry name" value="HRDC-like"/>
    <property type="match status" value="1"/>
</dbReference>
<dbReference type="GeneID" id="34558687"/>
<dbReference type="InterPro" id="IPR006590">
    <property type="entry name" value="RNA_pol_Rpb4/RPC9_core"/>
</dbReference>
<dbReference type="Gene3D" id="1.20.1250.40">
    <property type="match status" value="1"/>
</dbReference>
<organism evidence="8 9">
    <name type="scientific">Colletotrichum orchidophilum</name>
    <dbReference type="NCBI Taxonomy" id="1209926"/>
    <lineage>
        <taxon>Eukaryota</taxon>
        <taxon>Fungi</taxon>
        <taxon>Dikarya</taxon>
        <taxon>Ascomycota</taxon>
        <taxon>Pezizomycotina</taxon>
        <taxon>Sordariomycetes</taxon>
        <taxon>Hypocreomycetidae</taxon>
        <taxon>Glomerellales</taxon>
        <taxon>Glomerellaceae</taxon>
        <taxon>Colletotrichum</taxon>
    </lineage>
</organism>
<evidence type="ECO:0000259" key="7">
    <source>
        <dbReference type="SMART" id="SM00657"/>
    </source>
</evidence>
<dbReference type="RefSeq" id="XP_022476402.1">
    <property type="nucleotide sequence ID" value="XM_022617177.1"/>
</dbReference>
<keyword evidence="9" id="KW-1185">Reference proteome</keyword>
<comment type="subcellular location">
    <subcellularLocation>
        <location evidence="1">Nucleus</location>
    </subcellularLocation>
</comment>
<sequence length="151" mass="16991">MKILEAQSAVLTNFEVYQHLNERKLGQKKRERGERRGPGNLEALARELLQYLRTPPNPLSQEPITYHPDCITKLLERFQPFDLAKGEVIMILNLRPASVAALNTVIEEMPERFDENQQEQIVNIIAEVLGSFPQEVEPEEGADEGAANGAA</sequence>
<dbReference type="AlphaFoldDB" id="A0A1G4BCX9"/>
<reference evidence="8 9" key="1">
    <citation type="submission" date="2016-09" db="EMBL/GenBank/DDBJ databases">
        <authorList>
            <person name="Capua I."/>
            <person name="De Benedictis P."/>
            <person name="Joannis T."/>
            <person name="Lombin L.H."/>
            <person name="Cattoli G."/>
        </authorList>
    </citation>
    <scope>NUCLEOTIDE SEQUENCE [LARGE SCALE GENOMIC DNA]</scope>
    <source>
        <strain evidence="8 9">IMI 309357</strain>
    </source>
</reference>
<dbReference type="Pfam" id="PF03874">
    <property type="entry name" value="RNA_pol_Rpb4"/>
    <property type="match status" value="1"/>
</dbReference>
<proteinExistence type="inferred from homology"/>
<dbReference type="InterPro" id="IPR038324">
    <property type="entry name" value="Rpb4/RPC9_sf"/>
</dbReference>
<dbReference type="PANTHER" id="PTHR15561:SF0">
    <property type="entry name" value="DNA-DIRECTED RNA POLYMERASE III SUBUNIT RPC9"/>
    <property type="match status" value="1"/>
</dbReference>
<comment type="caution">
    <text evidence="8">The sequence shown here is derived from an EMBL/GenBank/DDBJ whole genome shotgun (WGS) entry which is preliminary data.</text>
</comment>
<keyword evidence="4" id="KW-0240">DNA-directed RNA polymerase</keyword>
<dbReference type="GO" id="GO:0005666">
    <property type="term" value="C:RNA polymerase III complex"/>
    <property type="evidence" value="ECO:0007669"/>
    <property type="project" value="InterPro"/>
</dbReference>
<dbReference type="InterPro" id="IPR005574">
    <property type="entry name" value="Rpb4/RPC9"/>
</dbReference>
<evidence type="ECO:0000256" key="4">
    <source>
        <dbReference type="ARBA" id="ARBA00022478"/>
    </source>
</evidence>
<keyword evidence="6" id="KW-0539">Nucleus</keyword>
<dbReference type="STRING" id="1209926.A0A1G4BCX9"/>
<dbReference type="PANTHER" id="PTHR15561">
    <property type="entry name" value="CALCITONIN GENE-RELATED PEPTIDE-RECEPTOR COMPONENT PROTEIN"/>
    <property type="match status" value="1"/>
</dbReference>
<evidence type="ECO:0000313" key="8">
    <source>
        <dbReference type="EMBL" id="OHE99253.1"/>
    </source>
</evidence>
<gene>
    <name evidence="8" type="ORF">CORC01_05534</name>
</gene>
<dbReference type="EMBL" id="MJBS01000038">
    <property type="protein sequence ID" value="OHE99253.1"/>
    <property type="molecule type" value="Genomic_DNA"/>
</dbReference>
<evidence type="ECO:0000256" key="2">
    <source>
        <dbReference type="ARBA" id="ARBA00006898"/>
    </source>
</evidence>